<dbReference type="Pfam" id="PF18029">
    <property type="entry name" value="Glyoxalase_6"/>
    <property type="match status" value="1"/>
</dbReference>
<gene>
    <name evidence="7" type="ORF">F8O04_02270</name>
</gene>
<dbReference type="SUPFAM" id="SSF55248">
    <property type="entry name" value="PCD-like"/>
    <property type="match status" value="1"/>
</dbReference>
<dbReference type="Gene3D" id="3.30.1360.20">
    <property type="entry name" value="Transcriptional coactivator/pterin dehydratase"/>
    <property type="match status" value="1"/>
</dbReference>
<name>A0A6H9WE21_9MICO</name>
<dbReference type="EMBL" id="WBJY01000001">
    <property type="protein sequence ID" value="KAB1649129.1"/>
    <property type="molecule type" value="Genomic_DNA"/>
</dbReference>
<dbReference type="SUPFAM" id="SSF54593">
    <property type="entry name" value="Glyoxalase/Bleomycin resistance protein/Dihydroxybiphenyl dioxygenase"/>
    <property type="match status" value="1"/>
</dbReference>
<reference evidence="7 8" key="1">
    <citation type="submission" date="2019-09" db="EMBL/GenBank/DDBJ databases">
        <title>Phylogeny of genus Pseudoclavibacter and closely related genus.</title>
        <authorList>
            <person name="Li Y."/>
        </authorList>
    </citation>
    <scope>NUCLEOTIDE SEQUENCE [LARGE SCALE GENOMIC DNA]</scope>
    <source>
        <strain evidence="7 8">EGI 60007</strain>
    </source>
</reference>
<organism evidence="7 8">
    <name type="scientific">Pseudoclavibacter endophyticus</name>
    <dbReference type="NCBI Taxonomy" id="1778590"/>
    <lineage>
        <taxon>Bacteria</taxon>
        <taxon>Bacillati</taxon>
        <taxon>Actinomycetota</taxon>
        <taxon>Actinomycetes</taxon>
        <taxon>Micrococcales</taxon>
        <taxon>Microbacteriaceae</taxon>
        <taxon>Pseudoclavibacter</taxon>
    </lineage>
</organism>
<dbReference type="CDD" id="cd00488">
    <property type="entry name" value="PCD_DCoH"/>
    <property type="match status" value="1"/>
</dbReference>
<evidence type="ECO:0000256" key="2">
    <source>
        <dbReference type="ARBA" id="ARBA00006472"/>
    </source>
</evidence>
<keyword evidence="5 7" id="KW-0456">Lyase</keyword>
<evidence type="ECO:0000256" key="4">
    <source>
        <dbReference type="ARBA" id="ARBA00021735"/>
    </source>
</evidence>
<comment type="caution">
    <text evidence="7">The sequence shown here is derived from an EMBL/GenBank/DDBJ whole genome shotgun (WGS) entry which is preliminary data.</text>
</comment>
<dbReference type="AlphaFoldDB" id="A0A6H9WE21"/>
<dbReference type="PANTHER" id="PTHR35908">
    <property type="entry name" value="HYPOTHETICAL FUSION PROTEIN"/>
    <property type="match status" value="1"/>
</dbReference>
<keyword evidence="8" id="KW-1185">Reference proteome</keyword>
<comment type="similarity">
    <text evidence="2">Belongs to the pterin-4-alpha-carbinolamine dehydratase family.</text>
</comment>
<sequence length="223" mass="24210">MNELLNRADASAGAPDWRLLGEELHLAVNAGDFVSAIDFVRAVADIAESQQHHPDIDIRYHRVFLAVKSHDVGGLTERDLRFATAVANEARARGHSMSPNSLTAVDVGIDCADPENIAPFWAAILGAKVTDDHEIVNPHGRAMRVWFQVTDSPSRDRGRTHLDVMVPHDRAEARIQAALDAGGRVVDDSAAPAFVVLADSDGNVACVCTWQGRDEHEAAERPD</sequence>
<feature type="domain" description="Glyoxalase-like" evidence="6">
    <location>
        <begin position="107"/>
        <end position="208"/>
    </location>
</feature>
<evidence type="ECO:0000256" key="1">
    <source>
        <dbReference type="ARBA" id="ARBA00001554"/>
    </source>
</evidence>
<evidence type="ECO:0000256" key="5">
    <source>
        <dbReference type="ARBA" id="ARBA00023239"/>
    </source>
</evidence>
<dbReference type="Proteomes" id="UP000431744">
    <property type="component" value="Unassembled WGS sequence"/>
</dbReference>
<accession>A0A6H9WE21</accession>
<dbReference type="InterPro" id="IPR036428">
    <property type="entry name" value="PCD_sf"/>
</dbReference>
<dbReference type="PANTHER" id="PTHR35908:SF1">
    <property type="entry name" value="CONSERVED PROTEIN"/>
    <property type="match status" value="1"/>
</dbReference>
<evidence type="ECO:0000313" key="7">
    <source>
        <dbReference type="EMBL" id="KAB1649129.1"/>
    </source>
</evidence>
<dbReference type="InterPro" id="IPR041581">
    <property type="entry name" value="Glyoxalase_6"/>
</dbReference>
<dbReference type="NCBIfam" id="NF002017">
    <property type="entry name" value="PRK00823.1-2"/>
    <property type="match status" value="1"/>
</dbReference>
<evidence type="ECO:0000256" key="3">
    <source>
        <dbReference type="ARBA" id="ARBA00013252"/>
    </source>
</evidence>
<dbReference type="GO" id="GO:0008124">
    <property type="term" value="F:4-alpha-hydroxytetrahydrobiopterin dehydratase activity"/>
    <property type="evidence" value="ECO:0007669"/>
    <property type="project" value="UniProtKB-EC"/>
</dbReference>
<dbReference type="Gene3D" id="3.10.180.10">
    <property type="entry name" value="2,3-Dihydroxybiphenyl 1,2-Dioxygenase, domain 1"/>
    <property type="match status" value="1"/>
</dbReference>
<protein>
    <recommendedName>
        <fullName evidence="4">Putative pterin-4-alpha-carbinolamine dehydratase</fullName>
        <ecNumber evidence="3">4.2.1.96</ecNumber>
    </recommendedName>
</protein>
<dbReference type="InterPro" id="IPR029068">
    <property type="entry name" value="Glyas_Bleomycin-R_OHBP_Dase"/>
</dbReference>
<evidence type="ECO:0000313" key="8">
    <source>
        <dbReference type="Proteomes" id="UP000431744"/>
    </source>
</evidence>
<dbReference type="GO" id="GO:0006729">
    <property type="term" value="P:tetrahydrobiopterin biosynthetic process"/>
    <property type="evidence" value="ECO:0007669"/>
    <property type="project" value="InterPro"/>
</dbReference>
<dbReference type="OrthoDB" id="15077at2"/>
<dbReference type="InterPro" id="IPR001533">
    <property type="entry name" value="Pterin_deHydtase"/>
</dbReference>
<dbReference type="Pfam" id="PF01329">
    <property type="entry name" value="Pterin_4a"/>
    <property type="match status" value="1"/>
</dbReference>
<proteinExistence type="inferred from homology"/>
<evidence type="ECO:0000259" key="6">
    <source>
        <dbReference type="Pfam" id="PF18029"/>
    </source>
</evidence>
<comment type="catalytic activity">
    <reaction evidence="1">
        <text>(4aS,6R)-4a-hydroxy-L-erythro-5,6,7,8-tetrahydrobiopterin = (6R)-L-erythro-6,7-dihydrobiopterin + H2O</text>
        <dbReference type="Rhea" id="RHEA:11920"/>
        <dbReference type="ChEBI" id="CHEBI:15377"/>
        <dbReference type="ChEBI" id="CHEBI:15642"/>
        <dbReference type="ChEBI" id="CHEBI:43120"/>
        <dbReference type="EC" id="4.2.1.96"/>
    </reaction>
</comment>
<dbReference type="EC" id="4.2.1.96" evidence="3"/>
<dbReference type="RefSeq" id="WP_158027721.1">
    <property type="nucleotide sequence ID" value="NZ_BMHG01000001.1"/>
</dbReference>